<comment type="subcellular location">
    <subcellularLocation>
        <location evidence="1">Cell outer membrane</location>
    </subcellularLocation>
</comment>
<dbReference type="InterPro" id="IPR050330">
    <property type="entry name" value="Bact_OuterMem_StrucFunc"/>
</dbReference>
<accession>A0ABT8LF86</accession>
<dbReference type="PROSITE" id="PS51123">
    <property type="entry name" value="OMPA_2"/>
    <property type="match status" value="1"/>
</dbReference>
<dbReference type="InterPro" id="IPR036737">
    <property type="entry name" value="OmpA-like_sf"/>
</dbReference>
<keyword evidence="3" id="KW-0998">Cell outer membrane</keyword>
<sequence>MLLTIFLCLPAIGQKKKKKFMRLPKLSDSSQSALTFQIFPFSNVNKVAYFADKGLSKSINKLDQARNWNKLYPLLENYIKNFGIENFYKETRWLWRYGKLTEMRGDMAKAKAIYKLVLKHHRKETDLKKVFRHLDSLIVNEKDYFVPLEHYYELVEFRKQVDTLIPPRGVLLNMGQHINSDLADYGPTLGIHDNTLIFTSKRNQTTDVLRSRANEDLFYSKGEDGYWEEAKAFEGINTPFNEGSACLSKDGTTLFFARCNAPDGYGNCDLYEAHLQENGVWGNIKNLGESVNGASWDSQPSLSHGEDTLYFASDRVDGFGLSDIYFTYKDSKGNWAKARNLGPMVNTRGNEVSPFYHPSSPLLYFSSTGHLLNFGEYDIYKSYHKNNRWSEPINIGPLVNGKGSEYYFTIDANSQYLFYAKSKDENLSNLDLFSFPLPMGAQPNATVQLQGSLTEVGTDKPLSGMVSIIDLDHGIEVAPKFLRPDGSFSFDLINNNNYLLIIHGDDFFRIEELFYLDGDAEYHRKTETFSSRIEFSTLEFDNGKSDLKIEMYGDLNKIVDFMMDNPEFNLKISGHTDSDGSEELNLKLSDDRAQSIKEYLTYFGKIDESRIDAKGYGSSKPIVEEKTDEDKKLNRRVEFEIIRDKAIEN</sequence>
<dbReference type="InterPro" id="IPR006664">
    <property type="entry name" value="OMP_bac"/>
</dbReference>
<evidence type="ECO:0000256" key="2">
    <source>
        <dbReference type="ARBA" id="ARBA00023136"/>
    </source>
</evidence>
<keyword evidence="2 4" id="KW-0472">Membrane</keyword>
<dbReference type="InterPro" id="IPR006665">
    <property type="entry name" value="OmpA-like"/>
</dbReference>
<evidence type="ECO:0000256" key="3">
    <source>
        <dbReference type="ARBA" id="ARBA00023237"/>
    </source>
</evidence>
<organism evidence="6 7">
    <name type="scientific">Agaribacillus aureus</name>
    <dbReference type="NCBI Taxonomy" id="3051825"/>
    <lineage>
        <taxon>Bacteria</taxon>
        <taxon>Pseudomonadati</taxon>
        <taxon>Bacteroidota</taxon>
        <taxon>Cytophagia</taxon>
        <taxon>Cytophagales</taxon>
        <taxon>Splendidivirgaceae</taxon>
        <taxon>Agaribacillus</taxon>
    </lineage>
</organism>
<dbReference type="InterPro" id="IPR011659">
    <property type="entry name" value="WD40"/>
</dbReference>
<dbReference type="CDD" id="cd07185">
    <property type="entry name" value="OmpA_C-like"/>
    <property type="match status" value="1"/>
</dbReference>
<gene>
    <name evidence="6" type="ORF">QQ020_30530</name>
</gene>
<evidence type="ECO:0000313" key="6">
    <source>
        <dbReference type="EMBL" id="MDN5216444.1"/>
    </source>
</evidence>
<dbReference type="PRINTS" id="PR01021">
    <property type="entry name" value="OMPADOMAIN"/>
</dbReference>
<name>A0ABT8LF86_9BACT</name>
<feature type="domain" description="OmpA-like" evidence="5">
    <location>
        <begin position="527"/>
        <end position="645"/>
    </location>
</feature>
<comment type="caution">
    <text evidence="6">The sequence shown here is derived from an EMBL/GenBank/DDBJ whole genome shotgun (WGS) entry which is preliminary data.</text>
</comment>
<evidence type="ECO:0000256" key="1">
    <source>
        <dbReference type="ARBA" id="ARBA00004442"/>
    </source>
</evidence>
<evidence type="ECO:0000259" key="5">
    <source>
        <dbReference type="PROSITE" id="PS51123"/>
    </source>
</evidence>
<dbReference type="Proteomes" id="UP001172083">
    <property type="component" value="Unassembled WGS sequence"/>
</dbReference>
<dbReference type="InterPro" id="IPR011042">
    <property type="entry name" value="6-blade_b-propeller_TolB-like"/>
</dbReference>
<dbReference type="SUPFAM" id="SSF103088">
    <property type="entry name" value="OmpA-like"/>
    <property type="match status" value="1"/>
</dbReference>
<evidence type="ECO:0000256" key="4">
    <source>
        <dbReference type="PROSITE-ProRule" id="PRU00473"/>
    </source>
</evidence>
<dbReference type="Pfam" id="PF07676">
    <property type="entry name" value="PD40"/>
    <property type="match status" value="2"/>
</dbReference>
<dbReference type="Pfam" id="PF00691">
    <property type="entry name" value="OmpA"/>
    <property type="match status" value="1"/>
</dbReference>
<dbReference type="PANTHER" id="PTHR30329">
    <property type="entry name" value="STATOR ELEMENT OF FLAGELLAR MOTOR COMPLEX"/>
    <property type="match status" value="1"/>
</dbReference>
<dbReference type="EMBL" id="JAUJEB010000009">
    <property type="protein sequence ID" value="MDN5216444.1"/>
    <property type="molecule type" value="Genomic_DNA"/>
</dbReference>
<evidence type="ECO:0000313" key="7">
    <source>
        <dbReference type="Proteomes" id="UP001172083"/>
    </source>
</evidence>
<reference evidence="6" key="1">
    <citation type="submission" date="2023-06" db="EMBL/GenBank/DDBJ databases">
        <title>Genomic of Agaribacillus aureum.</title>
        <authorList>
            <person name="Wang G."/>
        </authorList>
    </citation>
    <scope>NUCLEOTIDE SEQUENCE</scope>
    <source>
        <strain evidence="6">BMA12</strain>
    </source>
</reference>
<protein>
    <submittedName>
        <fullName evidence="6">OmpA family protein</fullName>
    </submittedName>
</protein>
<dbReference type="PANTHER" id="PTHR30329:SF21">
    <property type="entry name" value="LIPOPROTEIN YIAD-RELATED"/>
    <property type="match status" value="1"/>
</dbReference>
<dbReference type="Gene3D" id="3.30.1330.60">
    <property type="entry name" value="OmpA-like domain"/>
    <property type="match status" value="1"/>
</dbReference>
<dbReference type="Gene3D" id="2.120.10.30">
    <property type="entry name" value="TolB, C-terminal domain"/>
    <property type="match status" value="1"/>
</dbReference>
<proteinExistence type="predicted"/>
<keyword evidence="7" id="KW-1185">Reference proteome</keyword>
<dbReference type="SUPFAM" id="SSF82171">
    <property type="entry name" value="DPP6 N-terminal domain-like"/>
    <property type="match status" value="1"/>
</dbReference>
<dbReference type="RefSeq" id="WP_346761781.1">
    <property type="nucleotide sequence ID" value="NZ_JAUJEB010000009.1"/>
</dbReference>